<feature type="chain" id="PRO_5019285453" evidence="1">
    <location>
        <begin position="26"/>
        <end position="295"/>
    </location>
</feature>
<proteinExistence type="predicted"/>
<dbReference type="PANTHER" id="PTHR40590">
    <property type="entry name" value="CYTOPLASMIC PROTEIN-RELATED"/>
    <property type="match status" value="1"/>
</dbReference>
<evidence type="ECO:0000256" key="1">
    <source>
        <dbReference type="SAM" id="SignalP"/>
    </source>
</evidence>
<name>A0A445MQY2_9BACT</name>
<dbReference type="InterPro" id="IPR047111">
    <property type="entry name" value="YbaP-like"/>
</dbReference>
<dbReference type="InterPro" id="IPR002816">
    <property type="entry name" value="TraB/PrgY/GumN_fam"/>
</dbReference>
<keyword evidence="1" id="KW-0732">Signal</keyword>
<dbReference type="Pfam" id="PF01963">
    <property type="entry name" value="TraB_PrgY_gumN"/>
    <property type="match status" value="1"/>
</dbReference>
<protein>
    <submittedName>
        <fullName evidence="2">GumN family protein</fullName>
    </submittedName>
</protein>
<accession>A0A445MQY2</accession>
<dbReference type="CDD" id="cd14789">
    <property type="entry name" value="Tiki"/>
    <property type="match status" value="1"/>
</dbReference>
<sequence>MIKFKKQIITIGIIFSLCLSAIASSKEIQRSCLWRVTSGTNSVFLLGSIHVLKDNSTALNPSIEKAFNDSRVLVFELDPKDMSDAKAQQMLLAKGLLPEGQSLDKVISKETYNLAKSRASQLGLDIATFNRFKPWLFVMRLAMAKMQRLGFSNQKGIDTYFYSKAAQSGKMVIGLETFAQQMDMLDIMSTMNQDDLVRQAIKDLDVMEEELGSIIEAWTNGDIKALEQVIFKSFKDFPLIYKALIINRNIAWAAKITKLLEKDDNHMVIVGAAHLAGKDGVVELLKKKGFDVEQL</sequence>
<dbReference type="EMBL" id="OJIN01000010">
    <property type="protein sequence ID" value="SPD71863.1"/>
    <property type="molecule type" value="Genomic_DNA"/>
</dbReference>
<dbReference type="AlphaFoldDB" id="A0A445MQY2"/>
<feature type="signal peptide" evidence="1">
    <location>
        <begin position="1"/>
        <end position="25"/>
    </location>
</feature>
<evidence type="ECO:0000313" key="2">
    <source>
        <dbReference type="EMBL" id="SPD71863.1"/>
    </source>
</evidence>
<gene>
    <name evidence="2" type="ORF">PITCH_A1070037</name>
</gene>
<reference evidence="2" key="1">
    <citation type="submission" date="2018-01" db="EMBL/GenBank/DDBJ databases">
        <authorList>
            <person name="Regsiter A."/>
            <person name="William W."/>
        </authorList>
    </citation>
    <scope>NUCLEOTIDE SEQUENCE</scope>
    <source>
        <strain evidence="2">TRIP AH-1</strain>
    </source>
</reference>
<organism evidence="2">
    <name type="scientific">uncultured Desulfobacterium sp</name>
    <dbReference type="NCBI Taxonomy" id="201089"/>
    <lineage>
        <taxon>Bacteria</taxon>
        <taxon>Pseudomonadati</taxon>
        <taxon>Thermodesulfobacteriota</taxon>
        <taxon>Desulfobacteria</taxon>
        <taxon>Desulfobacterales</taxon>
        <taxon>Desulfobacteriaceae</taxon>
        <taxon>Desulfobacterium</taxon>
        <taxon>environmental samples</taxon>
    </lineage>
</organism>
<dbReference type="PANTHER" id="PTHR40590:SF1">
    <property type="entry name" value="CYTOPLASMIC PROTEIN"/>
    <property type="match status" value="1"/>
</dbReference>